<dbReference type="OMA" id="IFHARAP"/>
<evidence type="ECO:0000313" key="14">
    <source>
        <dbReference type="EMBL" id="CAD8145384.1"/>
    </source>
</evidence>
<dbReference type="InterPro" id="IPR011709">
    <property type="entry name" value="DEAD-box_helicase_OB_fold"/>
</dbReference>
<dbReference type="GO" id="GO:0006397">
    <property type="term" value="P:mRNA processing"/>
    <property type="evidence" value="ECO:0007669"/>
    <property type="project" value="UniProtKB-KW"/>
</dbReference>
<dbReference type="InterPro" id="IPR002464">
    <property type="entry name" value="DNA/RNA_helicase_DEAH_CS"/>
</dbReference>
<dbReference type="GO" id="GO:0005524">
    <property type="term" value="F:ATP binding"/>
    <property type="evidence" value="ECO:0007669"/>
    <property type="project" value="UniProtKB-KW"/>
</dbReference>
<evidence type="ECO:0000256" key="2">
    <source>
        <dbReference type="ARBA" id="ARBA00022664"/>
    </source>
</evidence>
<dbReference type="GO" id="GO:0016787">
    <property type="term" value="F:hydrolase activity"/>
    <property type="evidence" value="ECO:0007669"/>
    <property type="project" value="UniProtKB-KW"/>
</dbReference>
<dbReference type="FunFam" id="1.20.120.1080:FF:000001">
    <property type="entry name" value="Pre-mRNA-splicing factor ATP-dependent RNA helicase"/>
    <property type="match status" value="1"/>
</dbReference>
<keyword evidence="6" id="KW-0067">ATP-binding</keyword>
<dbReference type="PROSITE" id="PS00690">
    <property type="entry name" value="DEAH_ATP_HELICASE"/>
    <property type="match status" value="1"/>
</dbReference>
<comment type="catalytic activity">
    <reaction evidence="9">
        <text>ATP + H2O = ADP + phosphate + H(+)</text>
        <dbReference type="Rhea" id="RHEA:13065"/>
        <dbReference type="ChEBI" id="CHEBI:15377"/>
        <dbReference type="ChEBI" id="CHEBI:15378"/>
        <dbReference type="ChEBI" id="CHEBI:30616"/>
        <dbReference type="ChEBI" id="CHEBI:43474"/>
        <dbReference type="ChEBI" id="CHEBI:456216"/>
        <dbReference type="EC" id="3.6.4.13"/>
    </reaction>
</comment>
<feature type="region of interest" description="Disordered" evidence="11">
    <location>
        <begin position="1"/>
        <end position="80"/>
    </location>
</feature>
<dbReference type="InterPro" id="IPR001650">
    <property type="entry name" value="Helicase_C-like"/>
</dbReference>
<dbReference type="PANTHER" id="PTHR18934">
    <property type="entry name" value="ATP-DEPENDENT RNA HELICASE"/>
    <property type="match status" value="1"/>
</dbReference>
<feature type="coiled-coil region" evidence="10">
    <location>
        <begin position="946"/>
        <end position="973"/>
    </location>
</feature>
<dbReference type="Pfam" id="PF00271">
    <property type="entry name" value="Helicase_C"/>
    <property type="match status" value="1"/>
</dbReference>
<gene>
    <name evidence="14" type="ORF">POCTA_138.1.T0170202</name>
</gene>
<keyword evidence="15" id="KW-1185">Reference proteome</keyword>
<dbReference type="GO" id="GO:0003724">
    <property type="term" value="F:RNA helicase activity"/>
    <property type="evidence" value="ECO:0007669"/>
    <property type="project" value="UniProtKB-EC"/>
</dbReference>
<dbReference type="OrthoDB" id="10253254at2759"/>
<dbReference type="InterPro" id="IPR014001">
    <property type="entry name" value="Helicase_ATP-bd"/>
</dbReference>
<evidence type="ECO:0000256" key="6">
    <source>
        <dbReference type="ARBA" id="ARBA00022840"/>
    </source>
</evidence>
<evidence type="ECO:0000256" key="7">
    <source>
        <dbReference type="ARBA" id="ARBA00023187"/>
    </source>
</evidence>
<accession>A0A8S1T333</accession>
<dbReference type="GO" id="GO:0008380">
    <property type="term" value="P:RNA splicing"/>
    <property type="evidence" value="ECO:0007669"/>
    <property type="project" value="UniProtKB-KW"/>
</dbReference>
<organism evidence="14 15">
    <name type="scientific">Paramecium octaurelia</name>
    <dbReference type="NCBI Taxonomy" id="43137"/>
    <lineage>
        <taxon>Eukaryota</taxon>
        <taxon>Sar</taxon>
        <taxon>Alveolata</taxon>
        <taxon>Ciliophora</taxon>
        <taxon>Intramacronucleata</taxon>
        <taxon>Oligohymenophorea</taxon>
        <taxon>Peniculida</taxon>
        <taxon>Parameciidae</taxon>
        <taxon>Paramecium</taxon>
    </lineage>
</organism>
<keyword evidence="2" id="KW-0507">mRNA processing</keyword>
<evidence type="ECO:0000256" key="1">
    <source>
        <dbReference type="ARBA" id="ARBA00012552"/>
    </source>
</evidence>
<feature type="compositionally biased region" description="Polar residues" evidence="11">
    <location>
        <begin position="46"/>
        <end position="57"/>
    </location>
</feature>
<dbReference type="SMART" id="SM00487">
    <property type="entry name" value="DEXDc"/>
    <property type="match status" value="1"/>
</dbReference>
<dbReference type="Pfam" id="PF07717">
    <property type="entry name" value="OB_NTP_bind"/>
    <property type="match status" value="1"/>
</dbReference>
<dbReference type="SMART" id="SM00490">
    <property type="entry name" value="HELICc"/>
    <property type="match status" value="1"/>
</dbReference>
<evidence type="ECO:0000256" key="9">
    <source>
        <dbReference type="ARBA" id="ARBA00047984"/>
    </source>
</evidence>
<dbReference type="PANTHER" id="PTHR18934:SF91">
    <property type="entry name" value="PRE-MRNA-SPLICING FACTOR ATP-DEPENDENT RNA HELICASE PRP16"/>
    <property type="match status" value="1"/>
</dbReference>
<proteinExistence type="inferred from homology"/>
<feature type="domain" description="Helicase C-terminal" evidence="13">
    <location>
        <begin position="512"/>
        <end position="686"/>
    </location>
</feature>
<dbReference type="EC" id="3.6.4.13" evidence="1"/>
<evidence type="ECO:0000259" key="12">
    <source>
        <dbReference type="PROSITE" id="PS51192"/>
    </source>
</evidence>
<dbReference type="EMBL" id="CAJJDP010000017">
    <property type="protein sequence ID" value="CAD8145384.1"/>
    <property type="molecule type" value="Genomic_DNA"/>
</dbReference>
<dbReference type="CDD" id="cd18791">
    <property type="entry name" value="SF2_C_RHA"/>
    <property type="match status" value="1"/>
</dbReference>
<dbReference type="Pfam" id="PF04408">
    <property type="entry name" value="WHD_HA2"/>
    <property type="match status" value="1"/>
</dbReference>
<feature type="compositionally biased region" description="Basic and acidic residues" evidence="11">
    <location>
        <begin position="1"/>
        <end position="13"/>
    </location>
</feature>
<keyword evidence="5" id="KW-0347">Helicase</keyword>
<evidence type="ECO:0000256" key="10">
    <source>
        <dbReference type="SAM" id="Coils"/>
    </source>
</evidence>
<feature type="compositionally biased region" description="Basic and acidic residues" evidence="11">
    <location>
        <begin position="64"/>
        <end position="80"/>
    </location>
</feature>
<protein>
    <recommendedName>
        <fullName evidence="1">RNA helicase</fullName>
        <ecNumber evidence="1">3.6.4.13</ecNumber>
    </recommendedName>
</protein>
<dbReference type="FunFam" id="3.40.50.300:FF:000615">
    <property type="entry name" value="pre-mRNA-splicing factor ATP-dependent RNA helicase DEAH7"/>
    <property type="match status" value="1"/>
</dbReference>
<feature type="domain" description="Helicase ATP-binding" evidence="12">
    <location>
        <begin position="327"/>
        <end position="490"/>
    </location>
</feature>
<evidence type="ECO:0000256" key="11">
    <source>
        <dbReference type="SAM" id="MobiDB-lite"/>
    </source>
</evidence>
<dbReference type="AlphaFoldDB" id="A0A8S1T333"/>
<keyword evidence="7" id="KW-0508">mRNA splicing</keyword>
<evidence type="ECO:0000313" key="15">
    <source>
        <dbReference type="Proteomes" id="UP000683925"/>
    </source>
</evidence>
<dbReference type="InterPro" id="IPR048333">
    <property type="entry name" value="HA2_WH"/>
</dbReference>
<dbReference type="SMART" id="SM00847">
    <property type="entry name" value="HA2"/>
    <property type="match status" value="1"/>
</dbReference>
<evidence type="ECO:0000256" key="8">
    <source>
        <dbReference type="ARBA" id="ARBA00038040"/>
    </source>
</evidence>
<keyword evidence="4" id="KW-0378">Hydrolase</keyword>
<keyword evidence="3" id="KW-0547">Nucleotide-binding</keyword>
<dbReference type="Pfam" id="PF00270">
    <property type="entry name" value="DEAD"/>
    <property type="match status" value="1"/>
</dbReference>
<feature type="compositionally biased region" description="Low complexity" evidence="11">
    <location>
        <begin position="24"/>
        <end position="38"/>
    </location>
</feature>
<comment type="caution">
    <text evidence="14">The sequence shown here is derived from an EMBL/GenBank/DDBJ whole genome shotgun (WGS) entry which is preliminary data.</text>
</comment>
<evidence type="ECO:0000256" key="3">
    <source>
        <dbReference type="ARBA" id="ARBA00022741"/>
    </source>
</evidence>
<evidence type="ECO:0000256" key="4">
    <source>
        <dbReference type="ARBA" id="ARBA00022801"/>
    </source>
</evidence>
<dbReference type="PROSITE" id="PS51194">
    <property type="entry name" value="HELICASE_CTER"/>
    <property type="match status" value="1"/>
</dbReference>
<dbReference type="CDD" id="cd17983">
    <property type="entry name" value="DEXHc_DHX38"/>
    <property type="match status" value="1"/>
</dbReference>
<dbReference type="InterPro" id="IPR007502">
    <property type="entry name" value="Helicase-assoc_dom"/>
</dbReference>
<sequence length="1059" mass="121864">MDRESRSRDDSKGRQAPFYRESLYRSSSSVSSQFKVSSGPMLFKGTENSSVQKNAQPQFEEDADGFKKPPARSEKLEEERKRNKLLNEYTAFEWENIEQESDRKWYDYDEDDIGNASQQDWGGEVFKGQKEEFKFEEYSKRKGQTVRQSEKNQEQNRWELNRMIASDVFKRKADAYDFYEEENEKRVVIHVHDIKPPFLDGKVVYTTQLTQVQIVKDPNSDMAKLAKQGSEVLMLMREKQDKTKMRERFWELSGSKMGKVMNLDRKKEMDPDRHLLNEDGDYDFKASSRYQTALQRVTQGQSDFARNKTIKEQREYLPVFHCRSELVQLLHDNRVCIIVGETGSGKTTQLTQYLYEEGYTNTGVIGCTQPRRVAAVSVAKRVAEEMGVELGSKVGYAIRFEDYTSKDTVIKYMTDGVLLRESLQDPDLEKYSAVIMDEAHERSLNTDVLFGILKKVAQRRRDIRIVITSATMNAKKFSDFFGGVPIYKIPGRTFPVDVRFEKAPAQDYVRSAIKKTIEVHIQQPPGDVLIFMTGQEDIETTCYLLAEELNKLSEATPPLLILPIYSQLRSEEQARIFEKSEFRKCIVATNIAETSLTLDGVKYVIDTGYCKMKVYNPRIGMDALQVTPISQANADQRKGRAGRTGPGICFRLYSSLNYRQDMLENNIPEIQRTNLANVVLLLKSLNINNLLDFDFMDPPPQDTILNAMYQLWVLGALDNVGELTELGRKMSEFPLDPPLSKMLIKGDQLGCTEEILTVVSMLSVPGIFYRPKDREAESDAAREKLFVGESDHLTMLNVFEQWKRHEFSPEWCNEHFVQAKSMRKVREVRAQLKDIAGKLGLKMSTCNFSYDVVRKAICSAYFQNAAKIKGVGDYINLRTGMPCKLHPSSALYSLGYAPDYVVYHELVMTSKEYMHCVSAVDPQWLAEMGPMFFSIKEDGETRASRIESEKKSKREIELSIEKAKREHEMKSEECLRRREKEDRERRLISERTATLGFRPSRIQTPLRQQTSSVAATPLRSECESVISGMTSIQAKQMRMAYYDDEEEQDVGRNKIPKVE</sequence>
<evidence type="ECO:0000256" key="5">
    <source>
        <dbReference type="ARBA" id="ARBA00022806"/>
    </source>
</evidence>
<keyword evidence="10" id="KW-0175">Coiled coil</keyword>
<dbReference type="Pfam" id="PF21010">
    <property type="entry name" value="HA2_C"/>
    <property type="match status" value="1"/>
</dbReference>
<comment type="similarity">
    <text evidence="8">Belongs to the DEAD box helicase family. DEAH subfamily. PRP16 sub-subfamily.</text>
</comment>
<evidence type="ECO:0000259" key="13">
    <source>
        <dbReference type="PROSITE" id="PS51194"/>
    </source>
</evidence>
<dbReference type="GO" id="GO:0003723">
    <property type="term" value="F:RNA binding"/>
    <property type="evidence" value="ECO:0007669"/>
    <property type="project" value="TreeGrafter"/>
</dbReference>
<dbReference type="InterPro" id="IPR011545">
    <property type="entry name" value="DEAD/DEAH_box_helicase_dom"/>
</dbReference>
<reference evidence="14" key="1">
    <citation type="submission" date="2021-01" db="EMBL/GenBank/DDBJ databases">
        <authorList>
            <consortium name="Genoscope - CEA"/>
            <person name="William W."/>
        </authorList>
    </citation>
    <scope>NUCLEOTIDE SEQUENCE</scope>
</reference>
<name>A0A8S1T333_PAROT</name>
<dbReference type="FunFam" id="3.40.50.300:FF:000007">
    <property type="entry name" value="Pre-mRNA-splicing factor ATP-dependent RNA helicase"/>
    <property type="match status" value="1"/>
</dbReference>
<dbReference type="Proteomes" id="UP000683925">
    <property type="component" value="Unassembled WGS sequence"/>
</dbReference>
<dbReference type="PROSITE" id="PS51192">
    <property type="entry name" value="HELICASE_ATP_BIND_1"/>
    <property type="match status" value="1"/>
</dbReference>